<proteinExistence type="predicted"/>
<keyword evidence="3 5" id="KW-0347">Helicase</keyword>
<name>A0A2T0SQE5_9PSEU</name>
<dbReference type="SUPFAM" id="SSF52540">
    <property type="entry name" value="P-loop containing nucleoside triphosphate hydrolases"/>
    <property type="match status" value="1"/>
</dbReference>
<evidence type="ECO:0000313" key="7">
    <source>
        <dbReference type="EMBL" id="PRY35637.1"/>
    </source>
</evidence>
<dbReference type="EMBL" id="PVTF01000013">
    <property type="protein sequence ID" value="PRY35637.1"/>
    <property type="molecule type" value="Genomic_DNA"/>
</dbReference>
<gene>
    <name evidence="7" type="ORF">CLV43_11364</name>
</gene>
<dbReference type="OrthoDB" id="9787585at2"/>
<dbReference type="Gene3D" id="3.40.50.300">
    <property type="entry name" value="P-loop containing nucleotide triphosphate hydrolases"/>
    <property type="match status" value="2"/>
</dbReference>
<comment type="caution">
    <text evidence="7">The sequence shown here is derived from an EMBL/GenBank/DDBJ whole genome shotgun (WGS) entry which is preliminary data.</text>
</comment>
<feature type="binding site" evidence="5">
    <location>
        <begin position="190"/>
        <end position="197"/>
    </location>
    <ligand>
        <name>ATP</name>
        <dbReference type="ChEBI" id="CHEBI:30616"/>
    </ligand>
</feature>
<evidence type="ECO:0000256" key="3">
    <source>
        <dbReference type="ARBA" id="ARBA00022806"/>
    </source>
</evidence>
<sequence>MTEGKQEELAAERARLEYARDCLARNREEMLATAESMTARGDDPDMIAWLYRRAFQLEDRDDAPLFFGRVDGPLPEPVYIGRRYVGDGDREPAVIDWRTDMAARFYRATAATPMEVTHRRRYGFADDHEMTGFDDEHLADLSADAGLSAFVRKEIELAHYGPMRDIVATIQPDQDHIVRLGVHDSLVVQGGPGTGKTAVGLHRVAFLLFEHHQVRRQGALVVGPNDTFVHHISRVLPALGEIDCRHVSVAGLVGAENAPVDDPAVASVKGDARMATVLDRALRSAVGRWTGEFVIKDTSPYVRVQPEEIEYLAGDLLRERRPFGPARDLLRERIAGRVRRKLEIRGRSLSDSATRKLGGAKQTRAVVEAIWPVLKPRDVLFRLYSDPEHLAACADGLLDAAEQRALTWSKPPATAARAKWTAADHVLLDEVASLLDVGQRFGHVVLDEAQDLSAMQLRAVGRRCLGTATVLGDLAQQTTPWGRPSWEDVLALLELPGEVATLNTSYRVPQQILDIANRLLRVIAPDLPTTTSARSASDAVSLAPVPDGGPTEVARLLADLVRTLPVDKGSVGVIVADADVEALRGALRAEGVEPVGADEVDRDHRLALVPVGVVKGLEFDNVVVVDPHRVIGMGGTGLRLLYVALTRAISRLTIVHTAPLPDVLGL</sequence>
<dbReference type="AlphaFoldDB" id="A0A2T0SQE5"/>
<keyword evidence="8" id="KW-1185">Reference proteome</keyword>
<evidence type="ECO:0000313" key="8">
    <source>
        <dbReference type="Proteomes" id="UP000239494"/>
    </source>
</evidence>
<dbReference type="RefSeq" id="WP_106193163.1">
    <property type="nucleotide sequence ID" value="NZ_PVTF01000013.1"/>
</dbReference>
<evidence type="ECO:0000256" key="2">
    <source>
        <dbReference type="ARBA" id="ARBA00022801"/>
    </source>
</evidence>
<dbReference type="PROSITE" id="PS51198">
    <property type="entry name" value="UVRD_HELICASE_ATP_BIND"/>
    <property type="match status" value="1"/>
</dbReference>
<dbReference type="GO" id="GO:0005524">
    <property type="term" value="F:ATP binding"/>
    <property type="evidence" value="ECO:0007669"/>
    <property type="project" value="UniProtKB-UniRule"/>
</dbReference>
<dbReference type="PANTHER" id="PTHR11070:SF45">
    <property type="entry name" value="DNA 3'-5' HELICASE"/>
    <property type="match status" value="1"/>
</dbReference>
<reference evidence="7 8" key="1">
    <citation type="submission" date="2018-03" db="EMBL/GenBank/DDBJ databases">
        <title>Genomic Encyclopedia of Archaeal and Bacterial Type Strains, Phase II (KMG-II): from individual species to whole genera.</title>
        <authorList>
            <person name="Goeker M."/>
        </authorList>
    </citation>
    <scope>NUCLEOTIDE SEQUENCE [LARGE SCALE GENOMIC DNA]</scope>
    <source>
        <strain evidence="7 8">DSM 44720</strain>
    </source>
</reference>
<evidence type="ECO:0000256" key="5">
    <source>
        <dbReference type="PROSITE-ProRule" id="PRU00560"/>
    </source>
</evidence>
<keyword evidence="1 5" id="KW-0547">Nucleotide-binding</keyword>
<protein>
    <submittedName>
        <fullName evidence="7">DNA helicase IV</fullName>
    </submittedName>
</protein>
<dbReference type="GO" id="GO:0016787">
    <property type="term" value="F:hydrolase activity"/>
    <property type="evidence" value="ECO:0007669"/>
    <property type="project" value="UniProtKB-UniRule"/>
</dbReference>
<accession>A0A2T0SQE5</accession>
<keyword evidence="2 5" id="KW-0378">Hydrolase</keyword>
<dbReference type="InterPro" id="IPR014016">
    <property type="entry name" value="UvrD-like_ATP-bd"/>
</dbReference>
<evidence type="ECO:0000259" key="6">
    <source>
        <dbReference type="PROSITE" id="PS51198"/>
    </source>
</evidence>
<dbReference type="GO" id="GO:0000725">
    <property type="term" value="P:recombinational repair"/>
    <property type="evidence" value="ECO:0007669"/>
    <property type="project" value="TreeGrafter"/>
</dbReference>
<dbReference type="InterPro" id="IPR000212">
    <property type="entry name" value="DNA_helicase_UvrD/REP"/>
</dbReference>
<dbReference type="GO" id="GO:0003677">
    <property type="term" value="F:DNA binding"/>
    <property type="evidence" value="ECO:0007669"/>
    <property type="project" value="InterPro"/>
</dbReference>
<keyword evidence="4 5" id="KW-0067">ATP-binding</keyword>
<evidence type="ECO:0000256" key="1">
    <source>
        <dbReference type="ARBA" id="ARBA00022741"/>
    </source>
</evidence>
<evidence type="ECO:0000256" key="4">
    <source>
        <dbReference type="ARBA" id="ARBA00022840"/>
    </source>
</evidence>
<organism evidence="7 8">
    <name type="scientific">Umezawaea tangerina</name>
    <dbReference type="NCBI Taxonomy" id="84725"/>
    <lineage>
        <taxon>Bacteria</taxon>
        <taxon>Bacillati</taxon>
        <taxon>Actinomycetota</taxon>
        <taxon>Actinomycetes</taxon>
        <taxon>Pseudonocardiales</taxon>
        <taxon>Pseudonocardiaceae</taxon>
        <taxon>Umezawaea</taxon>
    </lineage>
</organism>
<dbReference type="GO" id="GO:0043138">
    <property type="term" value="F:3'-5' DNA helicase activity"/>
    <property type="evidence" value="ECO:0007669"/>
    <property type="project" value="TreeGrafter"/>
</dbReference>
<feature type="domain" description="UvrD-like helicase ATP-binding" evidence="6">
    <location>
        <begin position="169"/>
        <end position="509"/>
    </location>
</feature>
<dbReference type="GO" id="GO:0005829">
    <property type="term" value="C:cytosol"/>
    <property type="evidence" value="ECO:0007669"/>
    <property type="project" value="TreeGrafter"/>
</dbReference>
<dbReference type="InterPro" id="IPR027417">
    <property type="entry name" value="P-loop_NTPase"/>
</dbReference>
<dbReference type="PANTHER" id="PTHR11070">
    <property type="entry name" value="UVRD / RECB / PCRA DNA HELICASE FAMILY MEMBER"/>
    <property type="match status" value="1"/>
</dbReference>
<dbReference type="Proteomes" id="UP000239494">
    <property type="component" value="Unassembled WGS sequence"/>
</dbReference>